<accession>A0AAD7BBP9</accession>
<dbReference type="EMBL" id="JARKIF010000023">
    <property type="protein sequence ID" value="KAJ7615979.1"/>
    <property type="molecule type" value="Genomic_DNA"/>
</dbReference>
<proteinExistence type="predicted"/>
<evidence type="ECO:0000256" key="2">
    <source>
        <dbReference type="SAM" id="Phobius"/>
    </source>
</evidence>
<feature type="region of interest" description="Disordered" evidence="1">
    <location>
        <begin position="386"/>
        <end position="412"/>
    </location>
</feature>
<feature type="transmembrane region" description="Helical" evidence="2">
    <location>
        <begin position="194"/>
        <end position="213"/>
    </location>
</feature>
<organism evidence="3 4">
    <name type="scientific">Roridomyces roridus</name>
    <dbReference type="NCBI Taxonomy" id="1738132"/>
    <lineage>
        <taxon>Eukaryota</taxon>
        <taxon>Fungi</taxon>
        <taxon>Dikarya</taxon>
        <taxon>Basidiomycota</taxon>
        <taxon>Agaricomycotina</taxon>
        <taxon>Agaricomycetes</taxon>
        <taxon>Agaricomycetidae</taxon>
        <taxon>Agaricales</taxon>
        <taxon>Marasmiineae</taxon>
        <taxon>Mycenaceae</taxon>
        <taxon>Roridomyces</taxon>
    </lineage>
</organism>
<name>A0AAD7BBP9_9AGAR</name>
<evidence type="ECO:0000256" key="1">
    <source>
        <dbReference type="SAM" id="MobiDB-lite"/>
    </source>
</evidence>
<evidence type="ECO:0000313" key="4">
    <source>
        <dbReference type="Proteomes" id="UP001221142"/>
    </source>
</evidence>
<dbReference type="Proteomes" id="UP001221142">
    <property type="component" value="Unassembled WGS sequence"/>
</dbReference>
<reference evidence="3" key="1">
    <citation type="submission" date="2023-03" db="EMBL/GenBank/DDBJ databases">
        <title>Massive genome expansion in bonnet fungi (Mycena s.s.) driven by repeated elements and novel gene families across ecological guilds.</title>
        <authorList>
            <consortium name="Lawrence Berkeley National Laboratory"/>
            <person name="Harder C.B."/>
            <person name="Miyauchi S."/>
            <person name="Viragh M."/>
            <person name="Kuo A."/>
            <person name="Thoen E."/>
            <person name="Andreopoulos B."/>
            <person name="Lu D."/>
            <person name="Skrede I."/>
            <person name="Drula E."/>
            <person name="Henrissat B."/>
            <person name="Morin E."/>
            <person name="Kohler A."/>
            <person name="Barry K."/>
            <person name="LaButti K."/>
            <person name="Morin E."/>
            <person name="Salamov A."/>
            <person name="Lipzen A."/>
            <person name="Mereny Z."/>
            <person name="Hegedus B."/>
            <person name="Baldrian P."/>
            <person name="Stursova M."/>
            <person name="Weitz H."/>
            <person name="Taylor A."/>
            <person name="Grigoriev I.V."/>
            <person name="Nagy L.G."/>
            <person name="Martin F."/>
            <person name="Kauserud H."/>
        </authorList>
    </citation>
    <scope>NUCLEOTIDE SEQUENCE</scope>
    <source>
        <strain evidence="3">9284</strain>
    </source>
</reference>
<protein>
    <submittedName>
        <fullName evidence="3">Uncharacterized protein</fullName>
    </submittedName>
</protein>
<keyword evidence="2" id="KW-1133">Transmembrane helix</keyword>
<comment type="caution">
    <text evidence="3">The sequence shown here is derived from an EMBL/GenBank/DDBJ whole genome shotgun (WGS) entry which is preliminary data.</text>
</comment>
<keyword evidence="4" id="KW-1185">Reference proteome</keyword>
<feature type="transmembrane region" description="Helical" evidence="2">
    <location>
        <begin position="219"/>
        <end position="239"/>
    </location>
</feature>
<keyword evidence="2" id="KW-0472">Membrane</keyword>
<sequence>MRSLRIWQYTLDKANGDRLGNLTRRCQTIQDWLFCGQYSIFQHSVNAGSVPWQVAIHALVIEAIRRDDYDTEYQNHNQLGRGLNGLLPRRARLCDLKEKGGSWQDLAWLLELNQGFYNAASLADKGRTVSWMGNPINPAAGNERLEPVVTAFPVSRAGYSDPQLSIIGCETIGLRPHPLKRDAYGLYNNREMRLVKWLSIVLCIAVVVIGGVASQGDVGTIFLLLYIACMVYCLIEMLISTMYLERAGWAFFEDSMYGEPLESKLRKQDPNLGLLTYWGDCQLVPQWEAPPRRTHYNASLVDLRNRVCMRTTVVDRSNALVPLAIHGSGATCMLLKRPKDGDKDATYFAQKVGMCNLPPYIFSQTVRSGTIFVGEHKEEKGCHLEKMSFNPTSSNIRDPSGWERSGMPSRRN</sequence>
<keyword evidence="2" id="KW-0812">Transmembrane</keyword>
<dbReference type="AlphaFoldDB" id="A0AAD7BBP9"/>
<gene>
    <name evidence="3" type="ORF">FB45DRAFT_1008185</name>
</gene>
<evidence type="ECO:0000313" key="3">
    <source>
        <dbReference type="EMBL" id="KAJ7615979.1"/>
    </source>
</evidence>